<feature type="transmembrane region" description="Helical" evidence="8">
    <location>
        <begin position="168"/>
        <end position="192"/>
    </location>
</feature>
<protein>
    <submittedName>
        <fullName evidence="9">ABC transporter permease</fullName>
    </submittedName>
</protein>
<feature type="transmembrane region" description="Helical" evidence="8">
    <location>
        <begin position="212"/>
        <end position="231"/>
    </location>
</feature>
<dbReference type="InterPro" id="IPR000522">
    <property type="entry name" value="ABC_transptr_permease_BtuC"/>
</dbReference>
<dbReference type="SUPFAM" id="SSF81345">
    <property type="entry name" value="ABC transporter involved in vitamin B12 uptake, BtuC"/>
    <property type="match status" value="1"/>
</dbReference>
<organism evidence="9 10">
    <name type="scientific">Fischerella thermalis CCMEE 5268</name>
    <dbReference type="NCBI Taxonomy" id="2019662"/>
    <lineage>
        <taxon>Bacteria</taxon>
        <taxon>Bacillati</taxon>
        <taxon>Cyanobacteriota</taxon>
        <taxon>Cyanophyceae</taxon>
        <taxon>Nostocales</taxon>
        <taxon>Hapalosiphonaceae</taxon>
        <taxon>Fischerella</taxon>
    </lineage>
</organism>
<keyword evidence="3" id="KW-0813">Transport</keyword>
<comment type="similarity">
    <text evidence="2">Belongs to the binding-protein-dependent transport system permease family. FecCD subfamily.</text>
</comment>
<sequence length="353" mass="38154">MTNPIPKHVRKNKQQRYKLLMVALVLILLISMTLAVMIGPVPISPVRVWQIALSQVFPNVTGDWTQAQVQIVWLIRFPRVLLAFFVGAGLSVVGVTMQALVRNPLADPFILGISSGASVGAVLVILFGIFSFFGVYALSVGAFLGALVAFVVVFFLARRQGRLCSTRLILVGVAVSYLFEAVTSFLAIKAGSGEATRRVLFWLLGGLSGTKWTDLILPVLALLVGMGYLLLQTRSLNALLIGEETARTLGTDTDKFRKQLFLVTSLITGVIVAVSGVIGFVGLMIPHSVRFLVGSDHRRVLPVSLLLGGIFLIWADVLARMLVAPEELPIGIITALFGVPFFIWLMQGKGGGK</sequence>
<keyword evidence="5 8" id="KW-0812">Transmembrane</keyword>
<dbReference type="FunFam" id="1.10.3470.10:FF:000001">
    <property type="entry name" value="Vitamin B12 ABC transporter permease BtuC"/>
    <property type="match status" value="1"/>
</dbReference>
<evidence type="ECO:0000256" key="2">
    <source>
        <dbReference type="ARBA" id="ARBA00007935"/>
    </source>
</evidence>
<reference evidence="9 10" key="1">
    <citation type="submission" date="2017-07" db="EMBL/GenBank/DDBJ databases">
        <title>Genomes of Fischerella (Mastigocladus) sp. strains.</title>
        <authorList>
            <person name="Miller S.R."/>
        </authorList>
    </citation>
    <scope>NUCLEOTIDE SEQUENCE [LARGE SCALE GENOMIC DNA]</scope>
    <source>
        <strain evidence="9 10">CCMEE 5268</strain>
    </source>
</reference>
<feature type="transmembrane region" description="Helical" evidence="8">
    <location>
        <begin position="330"/>
        <end position="347"/>
    </location>
</feature>
<evidence type="ECO:0000256" key="4">
    <source>
        <dbReference type="ARBA" id="ARBA00022475"/>
    </source>
</evidence>
<comment type="caution">
    <text evidence="9">The sequence shown here is derived from an EMBL/GenBank/DDBJ whole genome shotgun (WGS) entry which is preliminary data.</text>
</comment>
<dbReference type="PANTHER" id="PTHR30472:SF67">
    <property type="entry name" value="PERMEASE OF ABC TRANSPORTER-RELATED"/>
    <property type="match status" value="1"/>
</dbReference>
<comment type="subcellular location">
    <subcellularLocation>
        <location evidence="1">Cell membrane</location>
        <topology evidence="1">Multi-pass membrane protein</topology>
    </subcellularLocation>
</comment>
<evidence type="ECO:0000256" key="3">
    <source>
        <dbReference type="ARBA" id="ARBA00022448"/>
    </source>
</evidence>
<gene>
    <name evidence="9" type="ORF">CEN50_23695</name>
</gene>
<feature type="transmembrane region" description="Helical" evidence="8">
    <location>
        <begin position="136"/>
        <end position="156"/>
    </location>
</feature>
<keyword evidence="6 8" id="KW-1133">Transmembrane helix</keyword>
<dbReference type="GO" id="GO:0005886">
    <property type="term" value="C:plasma membrane"/>
    <property type="evidence" value="ECO:0007669"/>
    <property type="project" value="UniProtKB-SubCell"/>
</dbReference>
<dbReference type="PANTHER" id="PTHR30472">
    <property type="entry name" value="FERRIC ENTEROBACTIN TRANSPORT SYSTEM PERMEASE PROTEIN"/>
    <property type="match status" value="1"/>
</dbReference>
<dbReference type="GO" id="GO:0033214">
    <property type="term" value="P:siderophore-iron import into cell"/>
    <property type="evidence" value="ECO:0007669"/>
    <property type="project" value="TreeGrafter"/>
</dbReference>
<evidence type="ECO:0000256" key="6">
    <source>
        <dbReference type="ARBA" id="ARBA00022989"/>
    </source>
</evidence>
<evidence type="ECO:0000256" key="7">
    <source>
        <dbReference type="ARBA" id="ARBA00023136"/>
    </source>
</evidence>
<dbReference type="CDD" id="cd06550">
    <property type="entry name" value="TM_ABC_iron-siderophores_like"/>
    <property type="match status" value="1"/>
</dbReference>
<keyword evidence="4" id="KW-1003">Cell membrane</keyword>
<dbReference type="InterPro" id="IPR037294">
    <property type="entry name" value="ABC_BtuC-like"/>
</dbReference>
<feature type="transmembrane region" description="Helical" evidence="8">
    <location>
        <begin position="20"/>
        <end position="43"/>
    </location>
</feature>
<dbReference type="EMBL" id="NMQA01000348">
    <property type="protein sequence ID" value="PLZ95020.1"/>
    <property type="molecule type" value="Genomic_DNA"/>
</dbReference>
<keyword evidence="7 8" id="KW-0472">Membrane</keyword>
<evidence type="ECO:0000256" key="5">
    <source>
        <dbReference type="ARBA" id="ARBA00022692"/>
    </source>
</evidence>
<evidence type="ECO:0000313" key="10">
    <source>
        <dbReference type="Proteomes" id="UP000235025"/>
    </source>
</evidence>
<dbReference type="Proteomes" id="UP000235025">
    <property type="component" value="Unassembled WGS sequence"/>
</dbReference>
<feature type="transmembrane region" description="Helical" evidence="8">
    <location>
        <begin position="305"/>
        <end position="323"/>
    </location>
</feature>
<dbReference type="Gene3D" id="1.10.3470.10">
    <property type="entry name" value="ABC transporter involved in vitamin B12 uptake, BtuC"/>
    <property type="match status" value="1"/>
</dbReference>
<feature type="transmembrane region" description="Helical" evidence="8">
    <location>
        <begin position="80"/>
        <end position="101"/>
    </location>
</feature>
<feature type="transmembrane region" description="Helical" evidence="8">
    <location>
        <begin position="260"/>
        <end position="285"/>
    </location>
</feature>
<feature type="transmembrane region" description="Helical" evidence="8">
    <location>
        <begin position="108"/>
        <end position="130"/>
    </location>
</feature>
<dbReference type="Pfam" id="PF01032">
    <property type="entry name" value="FecCD"/>
    <property type="match status" value="1"/>
</dbReference>
<dbReference type="RefSeq" id="WP_102175032.1">
    <property type="nucleotide sequence ID" value="NZ_NMQA01000348.1"/>
</dbReference>
<evidence type="ECO:0000256" key="8">
    <source>
        <dbReference type="SAM" id="Phobius"/>
    </source>
</evidence>
<evidence type="ECO:0000256" key="1">
    <source>
        <dbReference type="ARBA" id="ARBA00004651"/>
    </source>
</evidence>
<accession>A0A2N6K9Y9</accession>
<proteinExistence type="inferred from homology"/>
<dbReference type="AlphaFoldDB" id="A0A2N6K9Y9"/>
<name>A0A2N6K9Y9_9CYAN</name>
<dbReference type="GO" id="GO:0022857">
    <property type="term" value="F:transmembrane transporter activity"/>
    <property type="evidence" value="ECO:0007669"/>
    <property type="project" value="InterPro"/>
</dbReference>
<evidence type="ECO:0000313" key="9">
    <source>
        <dbReference type="EMBL" id="PLZ95020.1"/>
    </source>
</evidence>